<reference evidence="1 2" key="1">
    <citation type="submission" date="2024-09" db="EMBL/GenBank/DDBJ databases">
        <authorList>
            <person name="Sun Q."/>
            <person name="Mori K."/>
        </authorList>
    </citation>
    <scope>NUCLEOTIDE SEQUENCE [LARGE SCALE GENOMIC DNA]</scope>
    <source>
        <strain evidence="1 2">CCM 7415</strain>
    </source>
</reference>
<evidence type="ECO:0000313" key="2">
    <source>
        <dbReference type="Proteomes" id="UP001589814"/>
    </source>
</evidence>
<name>A0ABV6G227_9GAMM</name>
<organism evidence="1 2">
    <name type="scientific">Kushneria aurantia</name>
    <dbReference type="NCBI Taxonomy" id="504092"/>
    <lineage>
        <taxon>Bacteria</taxon>
        <taxon>Pseudomonadati</taxon>
        <taxon>Pseudomonadota</taxon>
        <taxon>Gammaproteobacteria</taxon>
        <taxon>Oceanospirillales</taxon>
        <taxon>Halomonadaceae</taxon>
        <taxon>Kushneria</taxon>
    </lineage>
</organism>
<accession>A0ABV6G227</accession>
<sequence length="176" mass="18827">MRRSPHTLMPLIAIMLLAALLSGCAGMSGSSDSQRPPLERLGARAARAVIEGAGSEQPMTLQMAPLEADAAFGADAARRLDNALTRALLALPNGPQLIPAFVGPDDLAQLPADQWLLTSTLRAPSQALQLTDRQLQPYRLLLSLYRGGSATPFWQRTLEGVLEHRDLPPSNADTSP</sequence>
<dbReference type="RefSeq" id="WP_019950452.1">
    <property type="nucleotide sequence ID" value="NZ_JBHLVX010000022.1"/>
</dbReference>
<keyword evidence="2" id="KW-1185">Reference proteome</keyword>
<protein>
    <submittedName>
        <fullName evidence="1">Uncharacterized protein</fullName>
    </submittedName>
</protein>
<dbReference type="PROSITE" id="PS51257">
    <property type="entry name" value="PROKAR_LIPOPROTEIN"/>
    <property type="match status" value="1"/>
</dbReference>
<dbReference type="EMBL" id="JBHLVX010000022">
    <property type="protein sequence ID" value="MFC0267712.1"/>
    <property type="molecule type" value="Genomic_DNA"/>
</dbReference>
<evidence type="ECO:0000313" key="1">
    <source>
        <dbReference type="EMBL" id="MFC0267712.1"/>
    </source>
</evidence>
<proteinExistence type="predicted"/>
<dbReference type="Proteomes" id="UP001589814">
    <property type="component" value="Unassembled WGS sequence"/>
</dbReference>
<gene>
    <name evidence="1" type="ORF">ACFFHW_06830</name>
</gene>
<comment type="caution">
    <text evidence="1">The sequence shown here is derived from an EMBL/GenBank/DDBJ whole genome shotgun (WGS) entry which is preliminary data.</text>
</comment>